<dbReference type="Proteomes" id="UP000812013">
    <property type="component" value="Unassembled WGS sequence"/>
</dbReference>
<dbReference type="PANTHER" id="PTHR11579:SF0">
    <property type="entry name" value="PROTEIN-L-ISOASPARTATE(D-ASPARTATE) O-METHYLTRANSFERASE"/>
    <property type="match status" value="1"/>
</dbReference>
<evidence type="ECO:0000256" key="8">
    <source>
        <dbReference type="ARBA" id="ARBA00022679"/>
    </source>
</evidence>
<dbReference type="SUPFAM" id="SSF53335">
    <property type="entry name" value="S-adenosyl-L-methionine-dependent methyltransferases"/>
    <property type="match status" value="2"/>
</dbReference>
<feature type="domain" description="Nudix hydrolase" evidence="15">
    <location>
        <begin position="209"/>
        <end position="335"/>
    </location>
</feature>
<name>A0ABS6YZC9_9ACTN</name>
<dbReference type="EC" id="2.1.1.77" evidence="4"/>
<keyword evidence="9" id="KW-0949">S-adenosyl-L-methionine</keyword>
<dbReference type="InterPro" id="IPR020476">
    <property type="entry name" value="Nudix_hydrolase"/>
</dbReference>
<keyword evidence="8" id="KW-0808">Transferase</keyword>
<evidence type="ECO:0000259" key="15">
    <source>
        <dbReference type="PROSITE" id="PS51462"/>
    </source>
</evidence>
<dbReference type="Gene3D" id="3.40.50.150">
    <property type="entry name" value="Vaccinia Virus protein VP39"/>
    <property type="match status" value="2"/>
</dbReference>
<dbReference type="PRINTS" id="PR00502">
    <property type="entry name" value="NUDIXFAMILY"/>
</dbReference>
<dbReference type="SUPFAM" id="SSF55811">
    <property type="entry name" value="Nudix"/>
    <property type="match status" value="1"/>
</dbReference>
<comment type="similarity">
    <text evidence="3">Belongs to the Nudix hydrolase family.</text>
</comment>
<dbReference type="InterPro" id="IPR000682">
    <property type="entry name" value="PCMT"/>
</dbReference>
<dbReference type="EMBL" id="WTFF01000008">
    <property type="protein sequence ID" value="MBW5480802.1"/>
    <property type="molecule type" value="Genomic_DNA"/>
</dbReference>
<keyword evidence="10" id="KW-0378">Hydrolase</keyword>
<comment type="similarity">
    <text evidence="2">Belongs to the methyltransferase superfamily. L-isoaspartyl/D-aspartyl protein methyltransferase family.</text>
</comment>
<accession>A0ABS6YZC9</accession>
<sequence length="791" mass="84401">MSTTYAERDWHAHYEAGRDFRPLTDVEKSVLTEHLALSDGDAPDARALDVACGTGELARFLATSGYRVDAVDWAEAALQRATAAASDEITYHQLDVTGGDVASLDAAGHGYRVITVRRALAHLPDRTRTVAELAALLDEDGTLCVISPHADRHPAELRRICLDNAEMDLLADGWQHTERIDAGDSTILLLRGPKTDAVAYSEKRTPKPAAMAGVAVVVTNDRGQVLLGWNPSRGMWELPAGKVEPGEAFEATAVRELAEEAGLHARPEAVLLLGTLCDATHGFTRITEVARITDHTGEPTAREPELISRWEWHSPSDLRSLPQPLFTASAQALNVAWPGLLPEVPAAHHTPRPAGEVRLTFAEPAAAVRLRERLVRDLTEAGWTDTPELQRAFTTVPRHAFLPEQPLARAYANEAIATVFDEDTGQSMSSVSQPEMQALMLRQAGLRPGHRVLEIGGGGYNACLIAELVGPSGSVVCVEIDPYVHARTERFLAETGYADRVRPFLGDGGHGAPSHLLPEKGFDAILVTVAAKDVPRAWTAQLAEGGHLVLPLRLGGYTRAVGLRNQGGTLYSTGISACGFVPMQGVGRWDETPVAVGEAGYGICWEDTPPAPLDGLDRAIAAGRVELWTGVTVRGGESFEDLQLWLASSLPGFCRMTGDPDRPGPVRLPKRAGAEAIVLGRSLACLMVERRECDEATGASTWEFGVQGFGPDGKAAAESMAAAVHTWDRELRGHAVPALTVLPTGTADGALPAGDVVEKADCRIVVSWPGRDGAADRGVGQDARSGGGNGL</sequence>
<feature type="region of interest" description="Disordered" evidence="14">
    <location>
        <begin position="772"/>
        <end position="791"/>
    </location>
</feature>
<keyword evidence="7 16" id="KW-0489">Methyltransferase</keyword>
<evidence type="ECO:0000256" key="12">
    <source>
        <dbReference type="ARBA" id="ARBA00031323"/>
    </source>
</evidence>
<evidence type="ECO:0000313" key="17">
    <source>
        <dbReference type="Proteomes" id="UP000812013"/>
    </source>
</evidence>
<dbReference type="PROSITE" id="PS00893">
    <property type="entry name" value="NUDIX_BOX"/>
    <property type="match status" value="1"/>
</dbReference>
<dbReference type="GO" id="GO:0008168">
    <property type="term" value="F:methyltransferase activity"/>
    <property type="evidence" value="ECO:0007669"/>
    <property type="project" value="UniProtKB-KW"/>
</dbReference>
<evidence type="ECO:0000256" key="2">
    <source>
        <dbReference type="ARBA" id="ARBA00005369"/>
    </source>
</evidence>
<evidence type="ECO:0000256" key="3">
    <source>
        <dbReference type="ARBA" id="ARBA00005582"/>
    </source>
</evidence>
<evidence type="ECO:0000256" key="11">
    <source>
        <dbReference type="ARBA" id="ARBA00030757"/>
    </source>
</evidence>
<dbReference type="GO" id="GO:0032259">
    <property type="term" value="P:methylation"/>
    <property type="evidence" value="ECO:0007669"/>
    <property type="project" value="UniProtKB-KW"/>
</dbReference>
<reference evidence="16 17" key="1">
    <citation type="submission" date="2019-12" db="EMBL/GenBank/DDBJ databases">
        <title>Genome sequence of Streptomyces bambusae.</title>
        <authorList>
            <person name="Bansal K."/>
            <person name="Choksket S."/>
            <person name="Korpole S."/>
            <person name="Patil P.B."/>
        </authorList>
    </citation>
    <scope>NUCLEOTIDE SEQUENCE [LARGE SCALE GENOMIC DNA]</scope>
    <source>
        <strain evidence="16 17">SK60</strain>
    </source>
</reference>
<evidence type="ECO:0000256" key="7">
    <source>
        <dbReference type="ARBA" id="ARBA00022603"/>
    </source>
</evidence>
<proteinExistence type="inferred from homology"/>
<evidence type="ECO:0000256" key="1">
    <source>
        <dbReference type="ARBA" id="ARBA00004496"/>
    </source>
</evidence>
<evidence type="ECO:0000313" key="16">
    <source>
        <dbReference type="EMBL" id="MBW5480802.1"/>
    </source>
</evidence>
<evidence type="ECO:0000256" key="6">
    <source>
        <dbReference type="ARBA" id="ARBA00022490"/>
    </source>
</evidence>
<evidence type="ECO:0000256" key="4">
    <source>
        <dbReference type="ARBA" id="ARBA00011890"/>
    </source>
</evidence>
<keyword evidence="17" id="KW-1185">Reference proteome</keyword>
<comment type="subcellular location">
    <subcellularLocation>
        <location evidence="1">Cytoplasm</location>
    </subcellularLocation>
</comment>
<gene>
    <name evidence="16" type="primary">fxlM</name>
    <name evidence="16" type="ORF">GPJ59_02535</name>
</gene>
<dbReference type="NCBIfam" id="TIGR04364">
    <property type="entry name" value="methyltran_FxLD"/>
    <property type="match status" value="1"/>
</dbReference>
<evidence type="ECO:0000256" key="13">
    <source>
        <dbReference type="ARBA" id="ARBA00031350"/>
    </source>
</evidence>
<dbReference type="InterPro" id="IPR020084">
    <property type="entry name" value="NUDIX_hydrolase_CS"/>
</dbReference>
<comment type="caution">
    <text evidence="16">The sequence shown here is derived from an EMBL/GenBank/DDBJ whole genome shotgun (WGS) entry which is preliminary data.</text>
</comment>
<dbReference type="InterPro" id="IPR029063">
    <property type="entry name" value="SAM-dependent_MTases_sf"/>
</dbReference>
<dbReference type="Pfam" id="PF13649">
    <property type="entry name" value="Methyltransf_25"/>
    <property type="match status" value="1"/>
</dbReference>
<dbReference type="PANTHER" id="PTHR11579">
    <property type="entry name" value="PROTEIN-L-ISOASPARTATE O-METHYLTRANSFERASE"/>
    <property type="match status" value="1"/>
</dbReference>
<evidence type="ECO:0000256" key="14">
    <source>
        <dbReference type="SAM" id="MobiDB-lite"/>
    </source>
</evidence>
<keyword evidence="6" id="KW-0963">Cytoplasm</keyword>
<dbReference type="InterPro" id="IPR027573">
    <property type="entry name" value="Methyltran_FxLD"/>
</dbReference>
<evidence type="ECO:0000256" key="10">
    <source>
        <dbReference type="ARBA" id="ARBA00022801"/>
    </source>
</evidence>
<organism evidence="16 17">
    <name type="scientific">Streptomyces bambusae</name>
    <dbReference type="NCBI Taxonomy" id="1550616"/>
    <lineage>
        <taxon>Bacteria</taxon>
        <taxon>Bacillati</taxon>
        <taxon>Actinomycetota</taxon>
        <taxon>Actinomycetes</taxon>
        <taxon>Kitasatosporales</taxon>
        <taxon>Streptomycetaceae</taxon>
        <taxon>Streptomyces</taxon>
    </lineage>
</organism>
<dbReference type="CDD" id="cd04678">
    <property type="entry name" value="NUDIX_MTH2_Nudt15"/>
    <property type="match status" value="1"/>
</dbReference>
<evidence type="ECO:0000256" key="5">
    <source>
        <dbReference type="ARBA" id="ARBA00013346"/>
    </source>
</evidence>
<protein>
    <recommendedName>
        <fullName evidence="5">Protein-L-isoaspartate O-methyltransferase</fullName>
        <ecNumber evidence="4">2.1.1.77</ecNumber>
    </recommendedName>
    <alternativeName>
        <fullName evidence="13">L-isoaspartyl protein carboxyl methyltransferase</fullName>
    </alternativeName>
    <alternativeName>
        <fullName evidence="11">Protein L-isoaspartyl methyltransferase</fullName>
    </alternativeName>
    <alternativeName>
        <fullName evidence="12">Protein-beta-aspartate methyltransferase</fullName>
    </alternativeName>
</protein>
<dbReference type="RefSeq" id="WP_219664685.1">
    <property type="nucleotide sequence ID" value="NZ_WTFF01000008.1"/>
</dbReference>
<dbReference type="InterPro" id="IPR000086">
    <property type="entry name" value="NUDIX_hydrolase_dom"/>
</dbReference>
<dbReference type="PROSITE" id="PS51462">
    <property type="entry name" value="NUDIX"/>
    <property type="match status" value="1"/>
</dbReference>
<dbReference type="CDD" id="cd02440">
    <property type="entry name" value="AdoMet_MTases"/>
    <property type="match status" value="2"/>
</dbReference>
<dbReference type="Pfam" id="PF00293">
    <property type="entry name" value="NUDIX"/>
    <property type="match status" value="1"/>
</dbReference>
<evidence type="ECO:0000256" key="9">
    <source>
        <dbReference type="ARBA" id="ARBA00022691"/>
    </source>
</evidence>
<dbReference type="InterPro" id="IPR015797">
    <property type="entry name" value="NUDIX_hydrolase-like_dom_sf"/>
</dbReference>
<dbReference type="Gene3D" id="3.90.79.10">
    <property type="entry name" value="Nucleoside Triphosphate Pyrophosphohydrolase"/>
    <property type="match status" value="1"/>
</dbReference>
<dbReference type="InterPro" id="IPR041698">
    <property type="entry name" value="Methyltransf_25"/>
</dbReference>
<dbReference type="Pfam" id="PF01135">
    <property type="entry name" value="PCMT"/>
    <property type="match status" value="1"/>
</dbReference>